<feature type="region of interest" description="Disordered" evidence="1">
    <location>
        <begin position="125"/>
        <end position="172"/>
    </location>
</feature>
<organism evidence="2 3">
    <name type="scientific">Rhododendron simsii</name>
    <name type="common">Sims's rhododendron</name>
    <dbReference type="NCBI Taxonomy" id="118357"/>
    <lineage>
        <taxon>Eukaryota</taxon>
        <taxon>Viridiplantae</taxon>
        <taxon>Streptophyta</taxon>
        <taxon>Embryophyta</taxon>
        <taxon>Tracheophyta</taxon>
        <taxon>Spermatophyta</taxon>
        <taxon>Magnoliopsida</taxon>
        <taxon>eudicotyledons</taxon>
        <taxon>Gunneridae</taxon>
        <taxon>Pentapetalae</taxon>
        <taxon>asterids</taxon>
        <taxon>Ericales</taxon>
        <taxon>Ericaceae</taxon>
        <taxon>Ericoideae</taxon>
        <taxon>Rhodoreae</taxon>
        <taxon>Rhododendron</taxon>
    </lineage>
</organism>
<dbReference type="Proteomes" id="UP000626092">
    <property type="component" value="Unassembled WGS sequence"/>
</dbReference>
<proteinExistence type="predicted"/>
<sequence>MNTMRTLNKLHQLQMELGFGIGKWLSRWRDSYQERRACTTSFIVGWKSIKKGTGEACMAKFRIHRDSIKNGTRAFGKSNEKWKLKRAGQEQRNKGPQWKGKRKAIVPFQKTQIPTQKKLVSTITGRNDFRSNGRHNPKRNLVGKEIWRRKGQQESSKQGEDKRKKGQRVQENIENIQIQPVGNRWLDRSAIDDDVDLSDRNKIANSTKGDQSVIDMTAEGEDGNEDVEDNNILTQVIDIRKAVRSQQLEESLSTEDSEHGTRSIPITQEQEQNMIDNELRTIIIAGVTMGIDFEEEDVMSMREMIEGEVQEFTRLQRNRRAKRSNSFTDVQAAMLTVLSAFQLLSFGGLRVFFHREII</sequence>
<accession>A0A834FYA4</accession>
<dbReference type="EMBL" id="WJXA01000277">
    <property type="protein sequence ID" value="KAF7113489.1"/>
    <property type="molecule type" value="Genomic_DNA"/>
</dbReference>
<feature type="compositionally biased region" description="Basic and acidic residues" evidence="1">
    <location>
        <begin position="83"/>
        <end position="93"/>
    </location>
</feature>
<feature type="compositionally biased region" description="Basic and acidic residues" evidence="1">
    <location>
        <begin position="145"/>
        <end position="163"/>
    </location>
</feature>
<comment type="caution">
    <text evidence="2">The sequence shown here is derived from an EMBL/GenBank/DDBJ whole genome shotgun (WGS) entry which is preliminary data.</text>
</comment>
<reference evidence="2" key="1">
    <citation type="submission" date="2019-11" db="EMBL/GenBank/DDBJ databases">
        <authorList>
            <person name="Liu Y."/>
            <person name="Hou J."/>
            <person name="Li T.-Q."/>
            <person name="Guan C.-H."/>
            <person name="Wu X."/>
            <person name="Wu H.-Z."/>
            <person name="Ling F."/>
            <person name="Zhang R."/>
            <person name="Shi X.-G."/>
            <person name="Ren J.-P."/>
            <person name="Chen E.-F."/>
            <person name="Sun J.-M."/>
        </authorList>
    </citation>
    <scope>NUCLEOTIDE SEQUENCE</scope>
    <source>
        <strain evidence="2">Adult_tree_wgs_1</strain>
        <tissue evidence="2">Leaves</tissue>
    </source>
</reference>
<protein>
    <submittedName>
        <fullName evidence="2">Uncharacterized protein</fullName>
    </submittedName>
</protein>
<keyword evidence="3" id="KW-1185">Reference proteome</keyword>
<name>A0A834FYA4_RHOSS</name>
<evidence type="ECO:0000313" key="2">
    <source>
        <dbReference type="EMBL" id="KAF7113489.1"/>
    </source>
</evidence>
<dbReference type="OrthoDB" id="10472734at2759"/>
<evidence type="ECO:0000256" key="1">
    <source>
        <dbReference type="SAM" id="MobiDB-lite"/>
    </source>
</evidence>
<gene>
    <name evidence="2" type="ORF">RHSIM_RhsimUnG0121600</name>
</gene>
<feature type="region of interest" description="Disordered" evidence="1">
    <location>
        <begin position="83"/>
        <end position="103"/>
    </location>
</feature>
<evidence type="ECO:0000313" key="3">
    <source>
        <dbReference type="Proteomes" id="UP000626092"/>
    </source>
</evidence>
<dbReference type="AlphaFoldDB" id="A0A834FYA4"/>